<evidence type="ECO:0000259" key="2">
    <source>
        <dbReference type="SMART" id="SM00858"/>
    </source>
</evidence>
<evidence type="ECO:0000256" key="1">
    <source>
        <dbReference type="SAM" id="Phobius"/>
    </source>
</evidence>
<dbReference type="InterPro" id="IPR017592">
    <property type="entry name" value="Pilus_assmbl_Flp-typ_CpaB"/>
</dbReference>
<keyword evidence="1" id="KW-0812">Transmembrane</keyword>
<dbReference type="CDD" id="cd11614">
    <property type="entry name" value="SAF_CpaB_FlgA_like"/>
    <property type="match status" value="1"/>
</dbReference>
<proteinExistence type="predicted"/>
<feature type="domain" description="SAF" evidence="2">
    <location>
        <begin position="62"/>
        <end position="128"/>
    </location>
</feature>
<organism evidence="3 4">
    <name type="scientific">Nocardioides oleivorans</name>
    <dbReference type="NCBI Taxonomy" id="273676"/>
    <lineage>
        <taxon>Bacteria</taxon>
        <taxon>Bacillati</taxon>
        <taxon>Actinomycetota</taxon>
        <taxon>Actinomycetes</taxon>
        <taxon>Propionibacteriales</taxon>
        <taxon>Nocardioidaceae</taxon>
        <taxon>Nocardioides</taxon>
    </lineage>
</organism>
<dbReference type="Proteomes" id="UP000294071">
    <property type="component" value="Unassembled WGS sequence"/>
</dbReference>
<dbReference type="Pfam" id="PF16976">
    <property type="entry name" value="RcpC"/>
    <property type="match status" value="1"/>
</dbReference>
<keyword evidence="1" id="KW-1133">Transmembrane helix</keyword>
<dbReference type="EMBL" id="SDWT01000001">
    <property type="protein sequence ID" value="RYB95520.1"/>
    <property type="molecule type" value="Genomic_DNA"/>
</dbReference>
<gene>
    <name evidence="3" type="primary">cpaB</name>
    <name evidence="3" type="ORF">EUA93_14920</name>
</gene>
<name>A0A4Q2S1K8_9ACTN</name>
<reference evidence="3 4" key="1">
    <citation type="submission" date="2019-01" db="EMBL/GenBank/DDBJ databases">
        <title>Novel species of Nocardioides.</title>
        <authorList>
            <person name="Liu Q."/>
            <person name="Xin Y.-H."/>
        </authorList>
    </citation>
    <scope>NUCLEOTIDE SEQUENCE [LARGE SCALE GENOMIC DNA]</scope>
    <source>
        <strain evidence="3 4">CGMCC 4.6882</strain>
    </source>
</reference>
<dbReference type="SMART" id="SM00858">
    <property type="entry name" value="SAF"/>
    <property type="match status" value="1"/>
</dbReference>
<evidence type="ECO:0000313" key="3">
    <source>
        <dbReference type="EMBL" id="RYB95520.1"/>
    </source>
</evidence>
<dbReference type="AlphaFoldDB" id="A0A4Q2S1K8"/>
<sequence length="270" mass="28446">MSFPARCSSIHTPVDLTPKECLMARRSVLLAVAIITALVGTLLIVMYVQGIDNRATEGQELVEVLVAKEVVNAGEPVADAESAGKFEKAQVRREDLVPGALSSSTSVTGLVATGNIYPGEQLIADKFGTVGDTESLVIPDDKLAMSVELTDPERVAGFVNPGSEVAIFVTVSTPSQYTRVLLTRVTVIGVGTTTSTSRTVTDETGAETTEAIPKTILTLALNQKESEKLIWGDRFGDLNFALLSDKTRVVDEKGTDISMAVPGAPAPAVG</sequence>
<evidence type="ECO:0000313" key="4">
    <source>
        <dbReference type="Proteomes" id="UP000294071"/>
    </source>
</evidence>
<dbReference type="InterPro" id="IPR013974">
    <property type="entry name" value="SAF"/>
</dbReference>
<keyword evidence="1" id="KW-0472">Membrane</keyword>
<keyword evidence="4" id="KW-1185">Reference proteome</keyword>
<comment type="caution">
    <text evidence="3">The sequence shown here is derived from an EMBL/GenBank/DDBJ whole genome shotgun (WGS) entry which is preliminary data.</text>
</comment>
<dbReference type="OrthoDB" id="5182178at2"/>
<feature type="transmembrane region" description="Helical" evidence="1">
    <location>
        <begin position="28"/>
        <end position="48"/>
    </location>
</feature>
<dbReference type="NCBIfam" id="TIGR03177">
    <property type="entry name" value="pilus_cpaB"/>
    <property type="match status" value="1"/>
</dbReference>
<accession>A0A4Q2S1K8</accession>
<protein>
    <submittedName>
        <fullName evidence="3">Flp pilus assembly protein CpaB</fullName>
    </submittedName>
</protein>
<dbReference type="InterPro" id="IPR031571">
    <property type="entry name" value="RcpC_dom"/>
</dbReference>